<dbReference type="Proteomes" id="UP000269226">
    <property type="component" value="Chromosome"/>
</dbReference>
<dbReference type="InterPro" id="IPR001173">
    <property type="entry name" value="Glyco_trans_2-like"/>
</dbReference>
<dbReference type="Gene3D" id="3.90.550.10">
    <property type="entry name" value="Spore Coat Polysaccharide Biosynthesis Protein SpsA, Chain A"/>
    <property type="match status" value="2"/>
</dbReference>
<gene>
    <name evidence="2" type="ORF">DAT561_1118</name>
</gene>
<dbReference type="Gene3D" id="3.40.50.150">
    <property type="entry name" value="Vaccinia Virus protein VP39"/>
    <property type="match status" value="1"/>
</dbReference>
<keyword evidence="2" id="KW-0808">Transferase</keyword>
<organism evidence="2 3">
    <name type="scientific">Melissococcus plutonius</name>
    <dbReference type="NCBI Taxonomy" id="33970"/>
    <lineage>
        <taxon>Bacteria</taxon>
        <taxon>Bacillati</taxon>
        <taxon>Bacillota</taxon>
        <taxon>Bacilli</taxon>
        <taxon>Lactobacillales</taxon>
        <taxon>Enterococcaceae</taxon>
        <taxon>Melissococcus</taxon>
    </lineage>
</organism>
<dbReference type="CDD" id="cd04184">
    <property type="entry name" value="GT2_RfbC_Mx_like"/>
    <property type="match status" value="1"/>
</dbReference>
<accession>A0A2Z5Y328</accession>
<feature type="domain" description="Glycosyltransferase 2-like" evidence="1">
    <location>
        <begin position="560"/>
        <end position="720"/>
    </location>
</feature>
<evidence type="ECO:0000259" key="1">
    <source>
        <dbReference type="Pfam" id="PF00535"/>
    </source>
</evidence>
<dbReference type="SUPFAM" id="SSF53448">
    <property type="entry name" value="Nucleotide-diphospho-sugar transferases"/>
    <property type="match status" value="2"/>
</dbReference>
<dbReference type="InterPro" id="IPR029044">
    <property type="entry name" value="Nucleotide-diphossugar_trans"/>
</dbReference>
<dbReference type="PANTHER" id="PTHR43685:SF2">
    <property type="entry name" value="GLYCOSYLTRANSFERASE 2-LIKE DOMAIN-CONTAINING PROTEIN"/>
    <property type="match status" value="1"/>
</dbReference>
<name>A0A2Z5Y328_9ENTE</name>
<dbReference type="PANTHER" id="PTHR43685">
    <property type="entry name" value="GLYCOSYLTRANSFERASE"/>
    <property type="match status" value="1"/>
</dbReference>
<reference evidence="2 3" key="1">
    <citation type="submission" date="2018-01" db="EMBL/GenBank/DDBJ databases">
        <title>Whole genome sequence of Melissococcus plutonius DAT561.</title>
        <authorList>
            <person name="Okumura K."/>
            <person name="Takamatsu D."/>
            <person name="Okura M."/>
        </authorList>
    </citation>
    <scope>NUCLEOTIDE SEQUENCE [LARGE SCALE GENOMIC DNA]</scope>
    <source>
        <strain evidence="2 3">DAT561</strain>
    </source>
</reference>
<dbReference type="AlphaFoldDB" id="A0A2Z5Y328"/>
<sequence length="1051" mass="121436">MKYDFKMETDESTSVGKIVSQIKEASDILEFGPGNGRMTSYLMEQKKCNVSIVEFDKELYDHVRQFSTDAFYGNIDDGNWMEYFSGKTFDYIIFADVLEHLMNPKKTLKEVKPFLKENGQILITFPNLAHNSVLIDLFNNRLHWNETGLLDETHKSFYLQDGFEKLFSELGLFISREDFTINQVGHNEINTTYENLPIEIREAFKARPYGEVYQYFFALSSKPVENPIIAIPENSNDHKNIHFLFDCGEENQKEFDIAINNRKPETKTFTIEVPKEIKLVKIFPSLIGTIIDLSLTVNGKLVPISATNALIIKDQHYFFTDKQVPVIEIKGKKIAGKTMTITINYLFEGNYSPIEQELIDCIFSERQAKLKKKIKKNDGLVSKKTKNYKRLTINKLDRLINLVIDDITRDEEEKVSIIQGWAYDREEKMPLKFSMASNSGNTSFPYSVETEYRRDVIDMFELVGDQNYGFSIRIKDTVEQPSYLLNIDIATGQKIQYVLEKPMMVQQKTKLQRAIYSIQSRGLLGSVKWYFRRQEQVEAPVDAEKVLMEIKTFKFQPKISIAVPVYNVEEKWLAACVSSLKNQYYENWELCLADDASPSKHIKPLLEKYVESDDRIKVIYREKNGHISEATNSALEITTGDYIGFMDNDDELAPQALYEVVKALNEDQAIDFIYTDEDKITENNKRFNAFYKSSWNPELILNHNYITHFVVVKRELLNKVGGLRTEFNGSQDYDFVLRATEKAKKIQHISGIMYHWRAIESSTALNPESKSYAYIAGQHAVQAAMDRRDIKAEVKIAEFYGSYKINYIYETSPLVSIIITNQTANLTSYLNNLIEKTIYSAYEILLPESLQDSVTINNKLIRFIAGTTRDEWIHSAKGEYIVLLDAGLVPTKSNWLKEMMNIGQQETVGLVTGKVVDHRYRIETVGVSIDKKKNRLLYPEKGTPGNSLGYYYRIALPRNIQAATEHCLLFKITDYLEVRGIDEQLGQEWMGVDLSLQFTSQLDKRNVYCSYAVFKAEEQRKVMDKKGTIKKFAENWTEMNLIDPYKNPNHL</sequence>
<dbReference type="Pfam" id="PF13489">
    <property type="entry name" value="Methyltransf_23"/>
    <property type="match status" value="1"/>
</dbReference>
<evidence type="ECO:0000313" key="2">
    <source>
        <dbReference type="EMBL" id="BBC61226.1"/>
    </source>
</evidence>
<dbReference type="InterPro" id="IPR029063">
    <property type="entry name" value="SAM-dependent_MTases_sf"/>
</dbReference>
<dbReference type="CDD" id="cd02440">
    <property type="entry name" value="AdoMet_MTases"/>
    <property type="match status" value="1"/>
</dbReference>
<protein>
    <submittedName>
        <fullName evidence="2">Glycosyl transferase, group 2 family</fullName>
    </submittedName>
</protein>
<proteinExistence type="predicted"/>
<evidence type="ECO:0000313" key="3">
    <source>
        <dbReference type="Proteomes" id="UP000269226"/>
    </source>
</evidence>
<dbReference type="SUPFAM" id="SSF53335">
    <property type="entry name" value="S-adenosyl-L-methionine-dependent methyltransferases"/>
    <property type="match status" value="1"/>
</dbReference>
<dbReference type="GO" id="GO:0016740">
    <property type="term" value="F:transferase activity"/>
    <property type="evidence" value="ECO:0007669"/>
    <property type="project" value="UniProtKB-KW"/>
</dbReference>
<dbReference type="GO" id="GO:0044010">
    <property type="term" value="P:single-species biofilm formation"/>
    <property type="evidence" value="ECO:0007669"/>
    <property type="project" value="TreeGrafter"/>
</dbReference>
<dbReference type="InterPro" id="IPR050834">
    <property type="entry name" value="Glycosyltransf_2"/>
</dbReference>
<dbReference type="EMBL" id="AP018492">
    <property type="protein sequence ID" value="BBC61226.1"/>
    <property type="molecule type" value="Genomic_DNA"/>
</dbReference>
<dbReference type="Pfam" id="PF00535">
    <property type="entry name" value="Glycos_transf_2"/>
    <property type="match status" value="1"/>
</dbReference>